<keyword evidence="5 6" id="KW-0472">Membrane</keyword>
<organism evidence="7 8">
    <name type="scientific">Fuscibacter oryzae</name>
    <dbReference type="NCBI Taxonomy" id="2803939"/>
    <lineage>
        <taxon>Bacteria</taxon>
        <taxon>Pseudomonadati</taxon>
        <taxon>Pseudomonadota</taxon>
        <taxon>Alphaproteobacteria</taxon>
        <taxon>Rhodobacterales</taxon>
        <taxon>Paracoccaceae</taxon>
        <taxon>Fuscibacter</taxon>
    </lineage>
</organism>
<gene>
    <name evidence="7" type="ORF">JI744_13905</name>
</gene>
<protein>
    <recommendedName>
        <fullName evidence="9">Lysoplasmalogenase</fullName>
    </recommendedName>
</protein>
<dbReference type="EMBL" id="JAESVP010000007">
    <property type="protein sequence ID" value="MBL4929199.1"/>
    <property type="molecule type" value="Genomic_DNA"/>
</dbReference>
<dbReference type="AlphaFoldDB" id="A0A8J7SWR0"/>
<dbReference type="GO" id="GO:0016020">
    <property type="term" value="C:membrane"/>
    <property type="evidence" value="ECO:0007669"/>
    <property type="project" value="UniProtKB-SubCell"/>
</dbReference>
<dbReference type="Pfam" id="PF07947">
    <property type="entry name" value="YhhN"/>
    <property type="match status" value="1"/>
</dbReference>
<accession>A0A8J7SWR0</accession>
<evidence type="ECO:0000256" key="4">
    <source>
        <dbReference type="ARBA" id="ARBA00022989"/>
    </source>
</evidence>
<reference evidence="7" key="1">
    <citation type="submission" date="2021-01" db="EMBL/GenBank/DDBJ databases">
        <title>Genome seq and assembly of Tabrizicola sp. KVB23.</title>
        <authorList>
            <person name="Chhetri G."/>
        </authorList>
    </citation>
    <scope>NUCLEOTIDE SEQUENCE</scope>
    <source>
        <strain evidence="7">KVB23</strain>
    </source>
</reference>
<proteinExistence type="inferred from homology"/>
<keyword evidence="3 6" id="KW-0812">Transmembrane</keyword>
<comment type="caution">
    <text evidence="7">The sequence shown here is derived from an EMBL/GenBank/DDBJ whole genome shotgun (WGS) entry which is preliminary data.</text>
</comment>
<evidence type="ECO:0000313" key="7">
    <source>
        <dbReference type="EMBL" id="MBL4929199.1"/>
    </source>
</evidence>
<keyword evidence="8" id="KW-1185">Reference proteome</keyword>
<evidence type="ECO:0000256" key="5">
    <source>
        <dbReference type="ARBA" id="ARBA00023136"/>
    </source>
</evidence>
<dbReference type="InterPro" id="IPR012506">
    <property type="entry name" value="TMEM86B-like"/>
</dbReference>
<dbReference type="RefSeq" id="WP_202661744.1">
    <property type="nucleotide sequence ID" value="NZ_JAESVP010000007.1"/>
</dbReference>
<keyword evidence="4 6" id="KW-1133">Transmembrane helix</keyword>
<dbReference type="Proteomes" id="UP000619033">
    <property type="component" value="Unassembled WGS sequence"/>
</dbReference>
<evidence type="ECO:0000313" key="8">
    <source>
        <dbReference type="Proteomes" id="UP000619033"/>
    </source>
</evidence>
<evidence type="ECO:0000256" key="6">
    <source>
        <dbReference type="SAM" id="Phobius"/>
    </source>
</evidence>
<comment type="similarity">
    <text evidence="2">Belongs to the TMEM86 family.</text>
</comment>
<feature type="transmembrane region" description="Helical" evidence="6">
    <location>
        <begin position="35"/>
        <end position="64"/>
    </location>
</feature>
<evidence type="ECO:0000256" key="3">
    <source>
        <dbReference type="ARBA" id="ARBA00022692"/>
    </source>
</evidence>
<comment type="subcellular location">
    <subcellularLocation>
        <location evidence="1">Membrane</location>
        <topology evidence="1">Multi-pass membrane protein</topology>
    </subcellularLocation>
</comment>
<sequence>MTTLLCGLSAVLSLLYFLRYCGQEARPLAGAIVKAAPVALFALAGTLAGVPSLIWLGLALGAVGDFLLARDGEHSFLAGMAVFAAGHLCYAAAFFPSVATFWVLGVLFFTQN</sequence>
<evidence type="ECO:0000256" key="1">
    <source>
        <dbReference type="ARBA" id="ARBA00004141"/>
    </source>
</evidence>
<name>A0A8J7SWR0_9RHOB</name>
<evidence type="ECO:0000256" key="2">
    <source>
        <dbReference type="ARBA" id="ARBA00007375"/>
    </source>
</evidence>
<evidence type="ECO:0008006" key="9">
    <source>
        <dbReference type="Google" id="ProtNLM"/>
    </source>
</evidence>
<feature type="transmembrane region" description="Helical" evidence="6">
    <location>
        <begin position="76"/>
        <end position="109"/>
    </location>
</feature>